<protein>
    <submittedName>
        <fullName evidence="1">DUF2971 domain-containing protein</fullName>
    </submittedName>
</protein>
<evidence type="ECO:0000313" key="1">
    <source>
        <dbReference type="EMBL" id="MDE8694545.1"/>
    </source>
</evidence>
<dbReference type="InterPro" id="IPR021352">
    <property type="entry name" value="DUF2971"/>
</dbReference>
<evidence type="ECO:0000313" key="2">
    <source>
        <dbReference type="Proteomes" id="UP001221924"/>
    </source>
</evidence>
<dbReference type="Proteomes" id="UP001221924">
    <property type="component" value="Unassembled WGS sequence"/>
</dbReference>
<dbReference type="Pfam" id="PF11185">
    <property type="entry name" value="DUF2971"/>
    <property type="match status" value="1"/>
</dbReference>
<gene>
    <name evidence="1" type="ORF">PZH42_10540</name>
</gene>
<proteinExistence type="predicted"/>
<accession>A0AAW6LY42</accession>
<sequence length="217" mass="24899">MNIEKFLSILENSELFFSRLDVLEDKYEGHLPKKNKDIIVNLSNEKSVIDYYLSLKKHCHVNCWHMNDEESAGMWSSYAPGNSGIAIKSTIGRLKKAFKDAVENIIIGPVSYIDYDNDSINEDSVFAASFYKRKNYKSEQEVRAFTSTMSNCTLNSNGGYNLENETVTSGINIKIDLSLLIEKIYVYPNVPTWFYELIKSIMKRYGYSSIEVMKSDI</sequence>
<reference evidence="1" key="1">
    <citation type="submission" date="2023-03" db="EMBL/GenBank/DDBJ databases">
        <title>DFI Biobank Strains.</title>
        <authorList>
            <person name="Mostad J."/>
            <person name="Paddock L."/>
            <person name="Medina S."/>
            <person name="Waligurski E."/>
            <person name="Barat B."/>
            <person name="Smith R."/>
            <person name="Burgo V."/>
            <person name="Metcalfe C."/>
            <person name="Woodson C."/>
            <person name="Sundararajan A."/>
            <person name="Ramaswamy R."/>
            <person name="Lin H."/>
            <person name="Pamer E.G."/>
        </authorList>
    </citation>
    <scope>NUCLEOTIDE SEQUENCE</scope>
    <source>
        <strain evidence="1">DFI.9.5</strain>
    </source>
</reference>
<name>A0AAW6LY42_9BACE</name>
<dbReference type="AlphaFoldDB" id="A0AAW6LY42"/>
<dbReference type="EMBL" id="JARFID010000008">
    <property type="protein sequence ID" value="MDE8694545.1"/>
    <property type="molecule type" value="Genomic_DNA"/>
</dbReference>
<comment type="caution">
    <text evidence="1">The sequence shown here is derived from an EMBL/GenBank/DDBJ whole genome shotgun (WGS) entry which is preliminary data.</text>
</comment>
<dbReference type="RefSeq" id="WP_256141040.1">
    <property type="nucleotide sequence ID" value="NZ_JANFZY010000006.1"/>
</dbReference>
<organism evidence="1 2">
    <name type="scientific">Bacteroides cellulosilyticus</name>
    <dbReference type="NCBI Taxonomy" id="246787"/>
    <lineage>
        <taxon>Bacteria</taxon>
        <taxon>Pseudomonadati</taxon>
        <taxon>Bacteroidota</taxon>
        <taxon>Bacteroidia</taxon>
        <taxon>Bacteroidales</taxon>
        <taxon>Bacteroidaceae</taxon>
        <taxon>Bacteroides</taxon>
    </lineage>
</organism>